<accession>A0ABY4SLV6</accession>
<protein>
    <recommendedName>
        <fullName evidence="4">Small CPxCG-related zinc finger protein</fullName>
    </recommendedName>
</protein>
<dbReference type="Proteomes" id="UP001055429">
    <property type="component" value="Chromosome"/>
</dbReference>
<evidence type="ECO:0000313" key="3">
    <source>
        <dbReference type="Proteomes" id="UP001055429"/>
    </source>
</evidence>
<evidence type="ECO:0000313" key="2">
    <source>
        <dbReference type="EMBL" id="URI14656.1"/>
    </source>
</evidence>
<evidence type="ECO:0008006" key="4">
    <source>
        <dbReference type="Google" id="ProtNLM"/>
    </source>
</evidence>
<organism evidence="2 3">
    <name type="scientific">Brevundimonas albigilva</name>
    <dbReference type="NCBI Taxonomy" id="1312364"/>
    <lineage>
        <taxon>Bacteria</taxon>
        <taxon>Pseudomonadati</taxon>
        <taxon>Pseudomonadota</taxon>
        <taxon>Alphaproteobacteria</taxon>
        <taxon>Caulobacterales</taxon>
        <taxon>Caulobacteraceae</taxon>
        <taxon>Brevundimonas</taxon>
    </lineage>
</organism>
<sequence length="61" mass="6062">MNETEIDDRGLGPQDPVDPAAAQHHDASLCPECEGAGALPSGETCPVCEGTGRAVGRTGGG</sequence>
<dbReference type="InterPro" id="IPR036410">
    <property type="entry name" value="HSP_DnaJ_Cys-rich_dom_sf"/>
</dbReference>
<proteinExistence type="predicted"/>
<reference evidence="2" key="1">
    <citation type="submission" date="2022-05" db="EMBL/GenBank/DDBJ databases">
        <title>Brevundimonas albigilva TT17 genome sequence.</title>
        <authorList>
            <person name="Lee K."/>
            <person name="Son H."/>
        </authorList>
    </citation>
    <scope>NUCLEOTIDE SEQUENCE</scope>
    <source>
        <strain evidence="2">TT17</strain>
    </source>
</reference>
<evidence type="ECO:0000256" key="1">
    <source>
        <dbReference type="SAM" id="MobiDB-lite"/>
    </source>
</evidence>
<dbReference type="RefSeq" id="WP_250201601.1">
    <property type="nucleotide sequence ID" value="NZ_CP097649.1"/>
</dbReference>
<dbReference type="EMBL" id="CP097649">
    <property type="protein sequence ID" value="URI14656.1"/>
    <property type="molecule type" value="Genomic_DNA"/>
</dbReference>
<gene>
    <name evidence="2" type="ORF">M8231_12655</name>
</gene>
<dbReference type="Gene3D" id="6.20.20.10">
    <property type="match status" value="1"/>
</dbReference>
<keyword evidence="3" id="KW-1185">Reference proteome</keyword>
<feature type="region of interest" description="Disordered" evidence="1">
    <location>
        <begin position="1"/>
        <end position="25"/>
    </location>
</feature>
<dbReference type="SUPFAM" id="SSF57938">
    <property type="entry name" value="DnaJ/Hsp40 cysteine-rich domain"/>
    <property type="match status" value="1"/>
</dbReference>
<name>A0ABY4SLV6_9CAUL</name>